<dbReference type="InterPro" id="IPR050951">
    <property type="entry name" value="Retrovirus_Pol_polyprotein"/>
</dbReference>
<dbReference type="GO" id="GO:0042575">
    <property type="term" value="C:DNA polymerase complex"/>
    <property type="evidence" value="ECO:0007669"/>
    <property type="project" value="UniProtKB-ARBA"/>
</dbReference>
<dbReference type="SUPFAM" id="SSF56672">
    <property type="entry name" value="DNA/RNA polymerases"/>
    <property type="match status" value="1"/>
</dbReference>
<evidence type="ECO:0000256" key="3">
    <source>
        <dbReference type="ARBA" id="ARBA00022695"/>
    </source>
</evidence>
<dbReference type="Proteomes" id="UP000075880">
    <property type="component" value="Unassembled WGS sequence"/>
</dbReference>
<sequence length="750" mass="87277">MPFGLKNAPATFQRAMNSVLSDLIGRVCFVYLDDIIVIGKDLNSHLKNLSVVLQRLACFNLKIQLDKCEFLRRETEFLGHTITPEGIKPNPDKIRKILEWSLPKTKKEIKQFLGLAGYYRKFIKDYSKITRPLSSCLKKEAKLDVAKEEYLKSFENLKAILSSDQVLAFPDFEEPFILTTDASNHALGAVLSQIQSGQEKPIAFGSRTLNETEQRYSTTEKEALAIIWAVEKYKPYLYGRKFTLVTDHKPLVFIKSCSKNAKILRWRLELENYEFEIKYKEGKANVVADALSRKPMDEILVNVNTRQSIYPNPSTSRKSGSTSRTIHSAKISGDYYIHHTERPINYFKNQIVFQYGEANSETQETPFPLFKRTVITRQEFQEHDIHEILLRIHNGKQTAIHAPIELLSLIQQVYRKNFDRKGHFVLTASKVEDVTIEHRQDAIVRKEHERAHRGIREVEQQIRRAYFFPNLLNKIRKLNNSCKICYEHKYERKPYNIKITPRPIESAPFHRIHIDIFGMDKNHYLTIICSFSKHLQAIKIDSRNTTDIQAALSQYFSNFGIPRTIVCDHEKSFKSIQLSDFLSNLDINTEFASSSESNGQIEKTHSTLIELYNTNKHKFPEINSQTTFPLIIAMYNDTIHSATGYTPNEIIFNKTNLTNPVDKNQTANALFKKVYKNLKKAYEFMSRNNSKKENPPKVDINEPVYIKRGIRKKLDSRFIRYDCKAENYKTLTTNKNIKRHKQKLKRIRKT</sequence>
<evidence type="ECO:0000259" key="8">
    <source>
        <dbReference type="PROSITE" id="PS50878"/>
    </source>
</evidence>
<feature type="domain" description="Reverse transcriptase" evidence="8">
    <location>
        <begin position="1"/>
        <end position="82"/>
    </location>
</feature>
<evidence type="ECO:0000256" key="6">
    <source>
        <dbReference type="ARBA" id="ARBA00022801"/>
    </source>
</evidence>
<dbReference type="CDD" id="cd01647">
    <property type="entry name" value="RT_LTR"/>
    <property type="match status" value="1"/>
</dbReference>
<dbReference type="GO" id="GO:0015074">
    <property type="term" value="P:DNA integration"/>
    <property type="evidence" value="ECO:0007669"/>
    <property type="project" value="InterPro"/>
</dbReference>
<evidence type="ECO:0000259" key="9">
    <source>
        <dbReference type="PROSITE" id="PS50994"/>
    </source>
</evidence>
<feature type="domain" description="Integrase catalytic" evidence="9">
    <location>
        <begin position="504"/>
        <end position="655"/>
    </location>
</feature>
<keyword evidence="5" id="KW-0255">Endonuclease</keyword>
<dbReference type="EnsemblMetazoa" id="ENSAATROPT011597">
    <property type="protein sequence ID" value="ENSAATROPP010493"/>
    <property type="gene ID" value="ENSAATROPG009440"/>
</dbReference>
<evidence type="ECO:0000256" key="4">
    <source>
        <dbReference type="ARBA" id="ARBA00022722"/>
    </source>
</evidence>
<dbReference type="Gene3D" id="1.10.340.70">
    <property type="match status" value="1"/>
</dbReference>
<dbReference type="FunFam" id="3.30.70.270:FF:000020">
    <property type="entry name" value="Transposon Tf2-6 polyprotein-like Protein"/>
    <property type="match status" value="1"/>
</dbReference>
<evidence type="ECO:0000313" key="10">
    <source>
        <dbReference type="EnsemblMetazoa" id="ENSAATROPP010493"/>
    </source>
</evidence>
<name>A0AAG5DIK1_ANOAO</name>
<dbReference type="Pfam" id="PF17921">
    <property type="entry name" value="Integrase_H2C2"/>
    <property type="match status" value="1"/>
</dbReference>
<organism evidence="10 11">
    <name type="scientific">Anopheles atroparvus</name>
    <name type="common">European mosquito</name>
    <dbReference type="NCBI Taxonomy" id="41427"/>
    <lineage>
        <taxon>Eukaryota</taxon>
        <taxon>Metazoa</taxon>
        <taxon>Ecdysozoa</taxon>
        <taxon>Arthropoda</taxon>
        <taxon>Hexapoda</taxon>
        <taxon>Insecta</taxon>
        <taxon>Pterygota</taxon>
        <taxon>Neoptera</taxon>
        <taxon>Endopterygota</taxon>
        <taxon>Diptera</taxon>
        <taxon>Nematocera</taxon>
        <taxon>Culicoidea</taxon>
        <taxon>Culicidae</taxon>
        <taxon>Anophelinae</taxon>
        <taxon>Anopheles</taxon>
    </lineage>
</organism>
<dbReference type="CDD" id="cd09274">
    <property type="entry name" value="RNase_HI_RT_Ty3"/>
    <property type="match status" value="1"/>
</dbReference>
<dbReference type="InterPro" id="IPR001584">
    <property type="entry name" value="Integrase_cat-core"/>
</dbReference>
<dbReference type="PANTHER" id="PTHR37984:SF5">
    <property type="entry name" value="PROTEIN NYNRIN-LIKE"/>
    <property type="match status" value="1"/>
</dbReference>
<evidence type="ECO:0000256" key="5">
    <source>
        <dbReference type="ARBA" id="ARBA00022759"/>
    </source>
</evidence>
<evidence type="ECO:0000256" key="2">
    <source>
        <dbReference type="ARBA" id="ARBA00022679"/>
    </source>
</evidence>
<dbReference type="GO" id="GO:0003676">
    <property type="term" value="F:nucleic acid binding"/>
    <property type="evidence" value="ECO:0007669"/>
    <property type="project" value="InterPro"/>
</dbReference>
<evidence type="ECO:0000313" key="11">
    <source>
        <dbReference type="Proteomes" id="UP000075880"/>
    </source>
</evidence>
<dbReference type="PROSITE" id="PS50878">
    <property type="entry name" value="RT_POL"/>
    <property type="match status" value="1"/>
</dbReference>
<keyword evidence="3" id="KW-0548">Nucleotidyltransferase</keyword>
<dbReference type="InterPro" id="IPR012337">
    <property type="entry name" value="RNaseH-like_sf"/>
</dbReference>
<keyword evidence="4" id="KW-0540">Nuclease</keyword>
<dbReference type="Gene3D" id="3.30.70.270">
    <property type="match status" value="2"/>
</dbReference>
<dbReference type="InterPro" id="IPR041373">
    <property type="entry name" value="RT_RNaseH"/>
</dbReference>
<dbReference type="GO" id="GO:0003964">
    <property type="term" value="F:RNA-directed DNA polymerase activity"/>
    <property type="evidence" value="ECO:0007669"/>
    <property type="project" value="UniProtKB-KW"/>
</dbReference>
<evidence type="ECO:0000256" key="1">
    <source>
        <dbReference type="ARBA" id="ARBA00012493"/>
    </source>
</evidence>
<dbReference type="FunFam" id="3.30.70.270:FF:000003">
    <property type="entry name" value="Transposon Ty3-G Gag-Pol polyprotein"/>
    <property type="match status" value="1"/>
</dbReference>
<dbReference type="PROSITE" id="PS50994">
    <property type="entry name" value="INTEGRASE"/>
    <property type="match status" value="1"/>
</dbReference>
<keyword evidence="2" id="KW-0808">Transferase</keyword>
<dbReference type="Pfam" id="PF00665">
    <property type="entry name" value="rve"/>
    <property type="match status" value="1"/>
</dbReference>
<dbReference type="InterPro" id="IPR041588">
    <property type="entry name" value="Integrase_H2C2"/>
</dbReference>
<dbReference type="Pfam" id="PF00078">
    <property type="entry name" value="RVT_1"/>
    <property type="match status" value="1"/>
</dbReference>
<dbReference type="InterPro" id="IPR036397">
    <property type="entry name" value="RNaseH_sf"/>
</dbReference>
<dbReference type="GO" id="GO:0004519">
    <property type="term" value="F:endonuclease activity"/>
    <property type="evidence" value="ECO:0007669"/>
    <property type="project" value="UniProtKB-KW"/>
</dbReference>
<dbReference type="AlphaFoldDB" id="A0AAG5DIK1"/>
<evidence type="ECO:0000256" key="7">
    <source>
        <dbReference type="ARBA" id="ARBA00022918"/>
    </source>
</evidence>
<dbReference type="PANTHER" id="PTHR37984">
    <property type="entry name" value="PROTEIN CBG26694"/>
    <property type="match status" value="1"/>
</dbReference>
<dbReference type="SUPFAM" id="SSF53098">
    <property type="entry name" value="Ribonuclease H-like"/>
    <property type="match status" value="1"/>
</dbReference>
<proteinExistence type="predicted"/>
<dbReference type="InterPro" id="IPR043128">
    <property type="entry name" value="Rev_trsase/Diguanyl_cyclase"/>
</dbReference>
<dbReference type="InterPro" id="IPR043502">
    <property type="entry name" value="DNA/RNA_pol_sf"/>
</dbReference>
<reference evidence="10" key="1">
    <citation type="submission" date="2024-04" db="UniProtKB">
        <authorList>
            <consortium name="EnsemblMetazoa"/>
        </authorList>
    </citation>
    <scope>IDENTIFICATION</scope>
    <source>
        <strain evidence="10">EBRO</strain>
    </source>
</reference>
<dbReference type="Pfam" id="PF17917">
    <property type="entry name" value="RT_RNaseH"/>
    <property type="match status" value="1"/>
</dbReference>
<keyword evidence="7" id="KW-0695">RNA-directed DNA polymerase</keyword>
<protein>
    <recommendedName>
        <fullName evidence="1">RNA-directed DNA polymerase</fullName>
        <ecNumber evidence="1">2.7.7.49</ecNumber>
    </recommendedName>
</protein>
<dbReference type="InterPro" id="IPR000477">
    <property type="entry name" value="RT_dom"/>
</dbReference>
<keyword evidence="6" id="KW-0378">Hydrolase</keyword>
<dbReference type="EC" id="2.7.7.49" evidence="1"/>
<dbReference type="Gene3D" id="3.30.420.10">
    <property type="entry name" value="Ribonuclease H-like superfamily/Ribonuclease H"/>
    <property type="match status" value="1"/>
</dbReference>
<keyword evidence="11" id="KW-1185">Reference proteome</keyword>
<accession>A0AAG5DIK1</accession>
<dbReference type="GO" id="GO:0016787">
    <property type="term" value="F:hydrolase activity"/>
    <property type="evidence" value="ECO:0007669"/>
    <property type="project" value="UniProtKB-KW"/>
</dbReference>